<evidence type="ECO:0000313" key="16">
    <source>
        <dbReference type="EMBL" id="RKP19699.1"/>
    </source>
</evidence>
<evidence type="ECO:0000256" key="3">
    <source>
        <dbReference type="ARBA" id="ARBA00006739"/>
    </source>
</evidence>
<feature type="transmembrane region" description="Helical" evidence="13">
    <location>
        <begin position="6"/>
        <end position="24"/>
    </location>
</feature>
<evidence type="ECO:0000256" key="11">
    <source>
        <dbReference type="ARBA" id="ARBA00023136"/>
    </source>
</evidence>
<dbReference type="Gene3D" id="3.90.550.10">
    <property type="entry name" value="Spore Coat Polysaccharide Biosynthesis Protein SpsA, Chain A"/>
    <property type="match status" value="1"/>
</dbReference>
<evidence type="ECO:0000256" key="8">
    <source>
        <dbReference type="ARBA" id="ARBA00022824"/>
    </source>
</evidence>
<feature type="domain" description="Glycosyltransferase 2-like" evidence="14">
    <location>
        <begin position="64"/>
        <end position="237"/>
    </location>
</feature>
<evidence type="ECO:0000256" key="1">
    <source>
        <dbReference type="ARBA" id="ARBA00004389"/>
    </source>
</evidence>
<evidence type="ECO:0000313" key="15">
    <source>
        <dbReference type="EMBL" id="EPZ31666.1"/>
    </source>
</evidence>
<dbReference type="HOGENOM" id="CLU_033536_9_1_1"/>
<reference evidence="18" key="2">
    <citation type="journal article" date="2018" name="Nat. Microbiol.">
        <title>Leveraging single-cell genomics to expand the fungal tree of life.</title>
        <authorList>
            <person name="Ahrendt S.R."/>
            <person name="Quandt C.A."/>
            <person name="Ciobanu D."/>
            <person name="Clum A."/>
            <person name="Salamov A."/>
            <person name="Andreopoulos B."/>
            <person name="Cheng J.F."/>
            <person name="Woyke T."/>
            <person name="Pelin A."/>
            <person name="Henrissat B."/>
            <person name="Reynolds N.K."/>
            <person name="Benny G.L."/>
            <person name="Smith M.E."/>
            <person name="James T.Y."/>
            <person name="Grigoriev I.V."/>
        </authorList>
    </citation>
    <scope>NUCLEOTIDE SEQUENCE [LARGE SCALE GENOMIC DNA]</scope>
    <source>
        <strain evidence="18">CSF55</strain>
    </source>
</reference>
<evidence type="ECO:0000256" key="13">
    <source>
        <dbReference type="SAM" id="Phobius"/>
    </source>
</evidence>
<dbReference type="GO" id="GO:0006487">
    <property type="term" value="P:protein N-linked glycosylation"/>
    <property type="evidence" value="ECO:0007669"/>
    <property type="project" value="TreeGrafter"/>
</dbReference>
<comment type="pathway">
    <text evidence="2">Protein modification; protein glycosylation.</text>
</comment>
<dbReference type="PANTHER" id="PTHR10859:SF91">
    <property type="entry name" value="DOLICHYL-PHOSPHATE BETA-GLUCOSYLTRANSFERASE"/>
    <property type="match status" value="1"/>
</dbReference>
<keyword evidence="9" id="KW-0735">Signal-anchor</keyword>
<name>A0A075ASI2_ROZAC</name>
<evidence type="ECO:0000313" key="18">
    <source>
        <dbReference type="Proteomes" id="UP000281549"/>
    </source>
</evidence>
<evidence type="ECO:0000256" key="2">
    <source>
        <dbReference type="ARBA" id="ARBA00004922"/>
    </source>
</evidence>
<evidence type="ECO:0000256" key="10">
    <source>
        <dbReference type="ARBA" id="ARBA00022989"/>
    </source>
</evidence>
<evidence type="ECO:0000256" key="4">
    <source>
        <dbReference type="ARBA" id="ARBA00012583"/>
    </source>
</evidence>
<evidence type="ECO:0000256" key="9">
    <source>
        <dbReference type="ARBA" id="ARBA00022968"/>
    </source>
</evidence>
<proteinExistence type="inferred from homology"/>
<sequence length="309" mass="35811">MCSFSFTFSIALAFVVSLIILRMVSVKRFRNMIQTDCAFEYLDLKTKRKKRFNKLEDAETCYLSVVIPAYNESERIIKMLDETISYLTKNNYDFEIIVVNDGSKDDTVSVVETYRLANNIHRLKVLSYQDNLGKGGAVTTGMLNASGKYILFADADGASNFEEIKKLENAIIQEKFDAAFGSRAHMVNTAAVVKRSILRNILMKCFHFYLSIMGIRDIADTQCGFKMFTRDSARQIFSNMHVKGWIFDIEVIILLRFFKKKIKEIPITWHEVPGSKMSLMSDSFQMALDLFLIRFNYFTKFWNIKHHQQ</sequence>
<keyword evidence="7 13" id="KW-0812">Transmembrane</keyword>
<evidence type="ECO:0000256" key="12">
    <source>
        <dbReference type="ARBA" id="ARBA00045097"/>
    </source>
</evidence>
<evidence type="ECO:0000256" key="6">
    <source>
        <dbReference type="ARBA" id="ARBA00022679"/>
    </source>
</evidence>
<dbReference type="OrthoDB" id="3784at2759"/>
<dbReference type="PANTHER" id="PTHR10859">
    <property type="entry name" value="GLYCOSYL TRANSFERASE"/>
    <property type="match status" value="1"/>
</dbReference>
<dbReference type="Proteomes" id="UP000281549">
    <property type="component" value="Unassembled WGS sequence"/>
</dbReference>
<dbReference type="EMBL" id="KE561209">
    <property type="protein sequence ID" value="EPZ31666.1"/>
    <property type="molecule type" value="Genomic_DNA"/>
</dbReference>
<evidence type="ECO:0000256" key="5">
    <source>
        <dbReference type="ARBA" id="ARBA00022676"/>
    </source>
</evidence>
<comment type="subcellular location">
    <subcellularLocation>
        <location evidence="1">Endoplasmic reticulum membrane</location>
        <topology evidence="1">Single-pass membrane protein</topology>
    </subcellularLocation>
</comment>
<comment type="catalytic activity">
    <reaction evidence="12">
        <text>a di-trans,poly-cis-dolichyl phosphate + UDP-alpha-D-glucose = a di-trans,poly-cis-dolichyl beta-D-glucosyl phosphate + UDP</text>
        <dbReference type="Rhea" id="RHEA:15401"/>
        <dbReference type="Rhea" id="RHEA-COMP:19498"/>
        <dbReference type="Rhea" id="RHEA-COMP:19502"/>
        <dbReference type="ChEBI" id="CHEBI:57525"/>
        <dbReference type="ChEBI" id="CHEBI:57683"/>
        <dbReference type="ChEBI" id="CHEBI:58223"/>
        <dbReference type="ChEBI" id="CHEBI:58885"/>
        <dbReference type="EC" id="2.4.1.117"/>
    </reaction>
    <physiologicalReaction direction="left-to-right" evidence="12">
        <dbReference type="Rhea" id="RHEA:15402"/>
    </physiologicalReaction>
</comment>
<dbReference type="InterPro" id="IPR001173">
    <property type="entry name" value="Glyco_trans_2-like"/>
</dbReference>
<dbReference type="STRING" id="988480.A0A075ASI2"/>
<protein>
    <recommendedName>
        <fullName evidence="4">dolichyl-phosphate beta-glucosyltransferase</fullName>
        <ecNumber evidence="4">2.4.1.117</ecNumber>
    </recommendedName>
</protein>
<reference evidence="15 17" key="1">
    <citation type="journal article" date="2013" name="Curr. Biol.">
        <title>Shared signatures of parasitism and phylogenomics unite Cryptomycota and microsporidia.</title>
        <authorList>
            <person name="James T.Y."/>
            <person name="Pelin A."/>
            <person name="Bonen L."/>
            <person name="Ahrendt S."/>
            <person name="Sain D."/>
            <person name="Corradi N."/>
            <person name="Stajich J.E."/>
        </authorList>
    </citation>
    <scope>NUCLEOTIDE SEQUENCE [LARGE SCALE GENOMIC DNA]</scope>
    <source>
        <strain evidence="15">CSF55</strain>
        <strain evidence="15">CSF55</strain>
    </source>
</reference>
<comment type="similarity">
    <text evidence="3">Belongs to the glycosyltransferase 2 family.</text>
</comment>
<keyword evidence="10 13" id="KW-1133">Transmembrane helix</keyword>
<dbReference type="CDD" id="cd04188">
    <property type="entry name" value="DPG_synthase"/>
    <property type="match status" value="1"/>
</dbReference>
<dbReference type="GO" id="GO:0004581">
    <property type="term" value="F:dolichyl-phosphate beta-glucosyltransferase activity"/>
    <property type="evidence" value="ECO:0007669"/>
    <property type="project" value="UniProtKB-EC"/>
</dbReference>
<keyword evidence="11 13" id="KW-0472">Membrane</keyword>
<dbReference type="InterPro" id="IPR035518">
    <property type="entry name" value="DPG_synthase"/>
</dbReference>
<dbReference type="SUPFAM" id="SSF53448">
    <property type="entry name" value="Nucleotide-diphospho-sugar transferases"/>
    <property type="match status" value="1"/>
</dbReference>
<evidence type="ECO:0000259" key="14">
    <source>
        <dbReference type="Pfam" id="PF00535"/>
    </source>
</evidence>
<dbReference type="AlphaFoldDB" id="A0A075ASI2"/>
<dbReference type="EMBL" id="ML005179">
    <property type="protein sequence ID" value="RKP19699.1"/>
    <property type="molecule type" value="Genomic_DNA"/>
</dbReference>
<dbReference type="OMA" id="HMVNTDA"/>
<dbReference type="InterPro" id="IPR029044">
    <property type="entry name" value="Nucleotide-diphossugar_trans"/>
</dbReference>
<evidence type="ECO:0000256" key="7">
    <source>
        <dbReference type="ARBA" id="ARBA00022692"/>
    </source>
</evidence>
<organism evidence="15 17">
    <name type="scientific">Rozella allomycis (strain CSF55)</name>
    <dbReference type="NCBI Taxonomy" id="988480"/>
    <lineage>
        <taxon>Eukaryota</taxon>
        <taxon>Fungi</taxon>
        <taxon>Fungi incertae sedis</taxon>
        <taxon>Cryptomycota</taxon>
        <taxon>Cryptomycota incertae sedis</taxon>
        <taxon>Rozella</taxon>
    </lineage>
</organism>
<reference evidence="16" key="3">
    <citation type="submission" date="2018-08" db="EMBL/GenBank/DDBJ databases">
        <title>Leveraging single-cell genomics to expand the Fungal Tree of Life.</title>
        <authorList>
            <consortium name="DOE Joint Genome Institute"/>
            <person name="Ahrendt S.R."/>
            <person name="Quandt C.A."/>
            <person name="Ciobanu D."/>
            <person name="Clum A."/>
            <person name="Salamov A."/>
            <person name="Andreopoulos B."/>
            <person name="Cheng J.-F."/>
            <person name="Woyke T."/>
            <person name="Pelin A."/>
            <person name="Henrissat B."/>
            <person name="Reynolds N."/>
            <person name="Benny G.L."/>
            <person name="Smith M.E."/>
            <person name="James T.Y."/>
            <person name="Grigoriev I.V."/>
        </authorList>
    </citation>
    <scope>NUCLEOTIDE SEQUENCE</scope>
    <source>
        <strain evidence="16">CSF55</strain>
    </source>
</reference>
<accession>A0A075ASI2</accession>
<dbReference type="Pfam" id="PF00535">
    <property type="entry name" value="Glycos_transf_2"/>
    <property type="match status" value="1"/>
</dbReference>
<dbReference type="Proteomes" id="UP000030755">
    <property type="component" value="Unassembled WGS sequence"/>
</dbReference>
<dbReference type="EC" id="2.4.1.117" evidence="4"/>
<evidence type="ECO:0000313" key="17">
    <source>
        <dbReference type="Proteomes" id="UP000030755"/>
    </source>
</evidence>
<keyword evidence="6 15" id="KW-0808">Transferase</keyword>
<keyword evidence="5" id="KW-0328">Glycosyltransferase</keyword>
<keyword evidence="8" id="KW-0256">Endoplasmic reticulum</keyword>
<keyword evidence="17" id="KW-1185">Reference proteome</keyword>
<gene>
    <name evidence="15" type="ORF">O9G_000145</name>
    <name evidence="16" type="ORF">ROZALSC1DRAFT_28731</name>
</gene>
<dbReference type="GO" id="GO:0005789">
    <property type="term" value="C:endoplasmic reticulum membrane"/>
    <property type="evidence" value="ECO:0007669"/>
    <property type="project" value="UniProtKB-SubCell"/>
</dbReference>